<dbReference type="InterPro" id="IPR015895">
    <property type="entry name" value="4pyrrol_synth_GluRdtase_N"/>
</dbReference>
<dbReference type="GO" id="GO:0008883">
    <property type="term" value="F:glutamyl-tRNA reductase activity"/>
    <property type="evidence" value="ECO:0007669"/>
    <property type="project" value="UniProtKB-EC"/>
</dbReference>
<sequence>MLVAVRASHEHLDLGVLDALSRGADQIDDLLAHVDCIHGTVVIATCNRLEIYLDAERFHDAVAATVDAIAQCSGMERDEVASHVDALMDSEAAAHLYEVMAGLRSRVVGESEIAGQVRTAFSSALAAGRTTAMLNDLFQIGQRHAKQVASTTGLGAVGRTGGAVALDRAADVLDLGIADAAVLVIGTGSYARVITADLRRRGTRDIRVHSGTGRAEAFASSHRVQAVPTGMLPEAVAHADLVVAASGQGDAVLRPEHLAGRDSRALVVLDLALRSDLHPDLRGREDVRIISLADLAHDIDDDGQKQQARAILDEGVRSFIARRRIRSVDPAISYLRGSVSGALDDEVGRIRSRFGDEVAAEFERGLTRIAAKVLHPPTVRARELAVNGRAEQYVAAFHTLFGVDVRASQKAAGHPADDRTEASPKEHR</sequence>
<evidence type="ECO:0000259" key="10">
    <source>
        <dbReference type="Pfam" id="PF01488"/>
    </source>
</evidence>
<dbReference type="EMBL" id="JADEYR010000003">
    <property type="protein sequence ID" value="MBE9403489.1"/>
    <property type="molecule type" value="Genomic_DNA"/>
</dbReference>
<comment type="pathway">
    <text evidence="1 8">Porphyrin-containing compound metabolism; protoporphyrin-IX biosynthesis; 5-aminolevulinate from L-glutamyl-tRNA(Glu): step 1/2.</text>
</comment>
<keyword evidence="4 8" id="KW-0521">NADP</keyword>
<feature type="binding site" evidence="8">
    <location>
        <begin position="45"/>
        <end position="48"/>
    </location>
    <ligand>
        <name>substrate</name>
    </ligand>
</feature>
<dbReference type="SUPFAM" id="SSF69742">
    <property type="entry name" value="Glutamyl tRNA-reductase catalytic, N-terminal domain"/>
    <property type="match status" value="1"/>
</dbReference>
<comment type="domain">
    <text evidence="8">Possesses an unusual extended V-shaped dimeric structure with each monomer consisting of three distinct domains arranged along a curved 'spinal' alpha-helix. The N-terminal catalytic domain specifically recognizes the glutamate moiety of the substrate. The second domain is the NADPH-binding domain, and the third C-terminal domain is responsible for dimerization.</text>
</comment>
<dbReference type="PANTHER" id="PTHR43013">
    <property type="entry name" value="GLUTAMYL-TRNA REDUCTASE"/>
    <property type="match status" value="1"/>
</dbReference>
<feature type="domain" description="Quinate/shikimate 5-dehydrogenase/glutamyl-tRNA reductase" evidence="10">
    <location>
        <begin position="176"/>
        <end position="296"/>
    </location>
</feature>
<dbReference type="SUPFAM" id="SSF51735">
    <property type="entry name" value="NAD(P)-binding Rossmann-fold domains"/>
    <property type="match status" value="1"/>
</dbReference>
<keyword evidence="5 8" id="KW-0560">Oxidoreductase</keyword>
<dbReference type="InterPro" id="IPR015896">
    <property type="entry name" value="4pyrrol_synth_GluRdtase_dimer"/>
</dbReference>
<feature type="active site" description="Nucleophile" evidence="8">
    <location>
        <position position="46"/>
    </location>
</feature>
<reference evidence="12 13" key="1">
    <citation type="submission" date="2020-10" db="EMBL/GenBank/DDBJ databases">
        <title>Draft genome and description of Brachybacterium epidermidis sp nov.</title>
        <authorList>
            <person name="Boxberger M."/>
            <person name="La Scola B."/>
        </authorList>
    </citation>
    <scope>NUCLEOTIDE SEQUENCE [LARGE SCALE GENOMIC DNA]</scope>
    <source>
        <strain evidence="12 13">Marseille-Q2903</strain>
    </source>
</reference>
<accession>A0ABR9VZ71</accession>
<dbReference type="InterPro" id="IPR036453">
    <property type="entry name" value="GluRdtase_dimer_dom_sf"/>
</dbReference>
<feature type="domain" description="Glutamyl-tRNA reductase N-terminal" evidence="11">
    <location>
        <begin position="5"/>
        <end position="152"/>
    </location>
</feature>
<dbReference type="Proteomes" id="UP000644727">
    <property type="component" value="Unassembled WGS sequence"/>
</dbReference>
<comment type="function">
    <text evidence="8">Catalyzes the NADPH-dependent reduction of glutamyl-tRNA(Glu) to glutamate 1-semialdehyde (GSA).</text>
</comment>
<dbReference type="InterPro" id="IPR000343">
    <property type="entry name" value="4pyrrol_synth_GluRdtase"/>
</dbReference>
<evidence type="ECO:0000256" key="3">
    <source>
        <dbReference type="ARBA" id="ARBA00012970"/>
    </source>
</evidence>
<dbReference type="Gene3D" id="3.30.460.30">
    <property type="entry name" value="Glutamyl-tRNA reductase, N-terminal domain"/>
    <property type="match status" value="1"/>
</dbReference>
<comment type="miscellaneous">
    <text evidence="8">During catalysis, the active site Cys acts as a nucleophile attacking the alpha-carbonyl group of tRNA-bound glutamate with the formation of a thioester intermediate between enzyme and glutamate, and the concomitant release of tRNA(Glu). The thioester intermediate is finally reduced by direct hydride transfer from NADPH, to form the product GSA.</text>
</comment>
<evidence type="ECO:0000256" key="4">
    <source>
        <dbReference type="ARBA" id="ARBA00022857"/>
    </source>
</evidence>
<protein>
    <recommendedName>
        <fullName evidence="3 8">Glutamyl-tRNA reductase</fullName>
        <shortName evidence="8">GluTR</shortName>
        <ecNumber evidence="3 8">1.2.1.70</ecNumber>
    </recommendedName>
</protein>
<dbReference type="Pfam" id="PF01488">
    <property type="entry name" value="Shikimate_DH"/>
    <property type="match status" value="1"/>
</dbReference>
<name>A0ABR9VZ71_9MICO</name>
<feature type="binding site" evidence="8">
    <location>
        <begin position="186"/>
        <end position="191"/>
    </location>
    <ligand>
        <name>NADP(+)</name>
        <dbReference type="ChEBI" id="CHEBI:58349"/>
    </ligand>
</feature>
<dbReference type="InterPro" id="IPR006151">
    <property type="entry name" value="Shikm_DH/Glu-tRNA_Rdtase"/>
</dbReference>
<dbReference type="PIRSF" id="PIRSF000445">
    <property type="entry name" value="4pyrrol_synth_GluRdtase"/>
    <property type="match status" value="1"/>
</dbReference>
<feature type="domain" description="Tetrapyrrole biosynthesis glutamyl-tRNA reductase dimerisation" evidence="9">
    <location>
        <begin position="307"/>
        <end position="402"/>
    </location>
</feature>
<feature type="site" description="Important for activity" evidence="8">
    <location>
        <position position="95"/>
    </location>
</feature>
<dbReference type="EC" id="1.2.1.70" evidence="3 8"/>
<evidence type="ECO:0000313" key="13">
    <source>
        <dbReference type="Proteomes" id="UP000644727"/>
    </source>
</evidence>
<evidence type="ECO:0000259" key="9">
    <source>
        <dbReference type="Pfam" id="PF00745"/>
    </source>
</evidence>
<evidence type="ECO:0000256" key="2">
    <source>
        <dbReference type="ARBA" id="ARBA00005916"/>
    </source>
</evidence>
<dbReference type="Pfam" id="PF00745">
    <property type="entry name" value="GlutR_dimer"/>
    <property type="match status" value="1"/>
</dbReference>
<comment type="similarity">
    <text evidence="2 8">Belongs to the glutamyl-tRNA reductase family.</text>
</comment>
<keyword evidence="6 8" id="KW-0627">Porphyrin biosynthesis</keyword>
<dbReference type="NCBIfam" id="NF000750">
    <property type="entry name" value="PRK00045.3-4"/>
    <property type="match status" value="1"/>
</dbReference>
<evidence type="ECO:0000256" key="5">
    <source>
        <dbReference type="ARBA" id="ARBA00023002"/>
    </source>
</evidence>
<dbReference type="RefSeq" id="WP_193865238.1">
    <property type="nucleotide sequence ID" value="NZ_JADEYR010000003.1"/>
</dbReference>
<keyword evidence="13" id="KW-1185">Reference proteome</keyword>
<feature type="binding site" evidence="8">
    <location>
        <begin position="110"/>
        <end position="112"/>
    </location>
    <ligand>
        <name>substrate</name>
    </ligand>
</feature>
<dbReference type="InterPro" id="IPR036343">
    <property type="entry name" value="GluRdtase_N_sf"/>
</dbReference>
<comment type="catalytic activity">
    <reaction evidence="7 8">
        <text>(S)-4-amino-5-oxopentanoate + tRNA(Glu) + NADP(+) = L-glutamyl-tRNA(Glu) + NADPH + H(+)</text>
        <dbReference type="Rhea" id="RHEA:12344"/>
        <dbReference type="Rhea" id="RHEA-COMP:9663"/>
        <dbReference type="Rhea" id="RHEA-COMP:9680"/>
        <dbReference type="ChEBI" id="CHEBI:15378"/>
        <dbReference type="ChEBI" id="CHEBI:57501"/>
        <dbReference type="ChEBI" id="CHEBI:57783"/>
        <dbReference type="ChEBI" id="CHEBI:58349"/>
        <dbReference type="ChEBI" id="CHEBI:78442"/>
        <dbReference type="ChEBI" id="CHEBI:78520"/>
        <dbReference type="EC" id="1.2.1.70"/>
    </reaction>
</comment>
<evidence type="ECO:0000259" key="11">
    <source>
        <dbReference type="Pfam" id="PF05201"/>
    </source>
</evidence>
<feature type="binding site" evidence="8">
    <location>
        <position position="105"/>
    </location>
    <ligand>
        <name>substrate</name>
    </ligand>
</feature>
<dbReference type="SUPFAM" id="SSF69075">
    <property type="entry name" value="Glutamyl tRNA-reductase dimerization domain"/>
    <property type="match status" value="1"/>
</dbReference>
<dbReference type="PANTHER" id="PTHR43013:SF1">
    <property type="entry name" value="GLUTAMYL-TRNA REDUCTASE"/>
    <property type="match status" value="1"/>
</dbReference>
<dbReference type="InterPro" id="IPR036291">
    <property type="entry name" value="NAD(P)-bd_dom_sf"/>
</dbReference>
<gene>
    <name evidence="8" type="primary">hemA</name>
    <name evidence="12" type="ORF">IOE58_04565</name>
</gene>
<dbReference type="HAMAP" id="MF_00087">
    <property type="entry name" value="Glu_tRNA_reductase"/>
    <property type="match status" value="1"/>
</dbReference>
<evidence type="ECO:0000256" key="6">
    <source>
        <dbReference type="ARBA" id="ARBA00023244"/>
    </source>
</evidence>
<proteinExistence type="inferred from homology"/>
<evidence type="ECO:0000256" key="8">
    <source>
        <dbReference type="HAMAP-Rule" id="MF_00087"/>
    </source>
</evidence>
<evidence type="ECO:0000313" key="12">
    <source>
        <dbReference type="EMBL" id="MBE9403489.1"/>
    </source>
</evidence>
<comment type="caution">
    <text evidence="12">The sequence shown here is derived from an EMBL/GenBank/DDBJ whole genome shotgun (WGS) entry which is preliminary data.</text>
</comment>
<dbReference type="Pfam" id="PF05201">
    <property type="entry name" value="GlutR_N"/>
    <property type="match status" value="1"/>
</dbReference>
<comment type="subunit">
    <text evidence="8">Homodimer.</text>
</comment>
<evidence type="ECO:0000256" key="7">
    <source>
        <dbReference type="ARBA" id="ARBA00047464"/>
    </source>
</evidence>
<organism evidence="12 13">
    <name type="scientific">Brachybacterium epidermidis</name>
    <dbReference type="NCBI Taxonomy" id="2781983"/>
    <lineage>
        <taxon>Bacteria</taxon>
        <taxon>Bacillati</taxon>
        <taxon>Actinomycetota</taxon>
        <taxon>Actinomycetes</taxon>
        <taxon>Micrococcales</taxon>
        <taxon>Dermabacteraceae</taxon>
        <taxon>Brachybacterium</taxon>
    </lineage>
</organism>
<dbReference type="Gene3D" id="3.40.50.720">
    <property type="entry name" value="NAD(P)-binding Rossmann-like Domain"/>
    <property type="match status" value="1"/>
</dbReference>
<feature type="binding site" evidence="8">
    <location>
        <position position="116"/>
    </location>
    <ligand>
        <name>substrate</name>
    </ligand>
</feature>
<evidence type="ECO:0000256" key="1">
    <source>
        <dbReference type="ARBA" id="ARBA00005059"/>
    </source>
</evidence>